<organism evidence="1 2">
    <name type="scientific">Glossina austeni</name>
    <name type="common">Savannah tsetse fly</name>
    <dbReference type="NCBI Taxonomy" id="7395"/>
    <lineage>
        <taxon>Eukaryota</taxon>
        <taxon>Metazoa</taxon>
        <taxon>Ecdysozoa</taxon>
        <taxon>Arthropoda</taxon>
        <taxon>Hexapoda</taxon>
        <taxon>Insecta</taxon>
        <taxon>Pterygota</taxon>
        <taxon>Neoptera</taxon>
        <taxon>Endopterygota</taxon>
        <taxon>Diptera</taxon>
        <taxon>Brachycera</taxon>
        <taxon>Muscomorpha</taxon>
        <taxon>Hippoboscoidea</taxon>
        <taxon>Glossinidae</taxon>
        <taxon>Glossina</taxon>
    </lineage>
</organism>
<accession>A0A1A9VU95</accession>
<name>A0A1A9VU95_GLOAU</name>
<sequence length="147" mass="16660">MIIAGIMDRTERFFNLHTQGDRIIDVEFVNMKQPPYIVVSLKNTVTQEIKAVKFEVVLLAALALVFALTEGIITVENTEFNSNVSCSKRHEATNTAFTRSNVSKSYTERAVFVRSNGSIKFYSVNLDEQIQVAPQSHFLFKRLLSLL</sequence>
<dbReference type="Proteomes" id="UP000078200">
    <property type="component" value="Unassembled WGS sequence"/>
</dbReference>
<reference evidence="1" key="1">
    <citation type="submission" date="2020-05" db="UniProtKB">
        <authorList>
            <consortium name="EnsemblMetazoa"/>
        </authorList>
    </citation>
    <scope>IDENTIFICATION</scope>
    <source>
        <strain evidence="1">TTRI</strain>
    </source>
</reference>
<dbReference type="EnsemblMetazoa" id="GAUT047800-RA">
    <property type="protein sequence ID" value="GAUT047800-PA"/>
    <property type="gene ID" value="GAUT047800"/>
</dbReference>
<keyword evidence="2" id="KW-1185">Reference proteome</keyword>
<proteinExistence type="predicted"/>
<dbReference type="VEuPathDB" id="VectorBase:GAUT047800"/>
<evidence type="ECO:0000313" key="1">
    <source>
        <dbReference type="EnsemblMetazoa" id="GAUT047800-PA"/>
    </source>
</evidence>
<dbReference type="AlphaFoldDB" id="A0A1A9VU95"/>
<evidence type="ECO:0000313" key="2">
    <source>
        <dbReference type="Proteomes" id="UP000078200"/>
    </source>
</evidence>
<protein>
    <submittedName>
        <fullName evidence="1">Uncharacterized protein</fullName>
    </submittedName>
</protein>